<feature type="domain" description="Inner membrane protein YgaP-like transmembrane" evidence="2">
    <location>
        <begin position="1"/>
        <end position="61"/>
    </location>
</feature>
<name>A0A4R2N1V5_9PAST</name>
<feature type="transmembrane region" description="Helical" evidence="1">
    <location>
        <begin position="12"/>
        <end position="29"/>
    </location>
</feature>
<comment type="caution">
    <text evidence="3">The sequence shown here is derived from an EMBL/GenBank/DDBJ whole genome shotgun (WGS) entry which is preliminary data.</text>
</comment>
<organism evidence="3 4">
    <name type="scientific">Bisgaardia hudsonensis</name>
    <dbReference type="NCBI Taxonomy" id="109472"/>
    <lineage>
        <taxon>Bacteria</taxon>
        <taxon>Pseudomonadati</taxon>
        <taxon>Pseudomonadota</taxon>
        <taxon>Gammaproteobacteria</taxon>
        <taxon>Pasteurellales</taxon>
        <taxon>Pasteurellaceae</taxon>
        <taxon>Bisgaardia</taxon>
    </lineage>
</organism>
<dbReference type="AlphaFoldDB" id="A0A4R2N1V5"/>
<keyword evidence="4" id="KW-1185">Reference proteome</keyword>
<dbReference type="EMBL" id="SLXI01000002">
    <property type="protein sequence ID" value="TCP13513.1"/>
    <property type="molecule type" value="Genomic_DNA"/>
</dbReference>
<dbReference type="RefSeq" id="WP_132023133.1">
    <property type="nucleotide sequence ID" value="NZ_CP016605.1"/>
</dbReference>
<keyword evidence="1" id="KW-0812">Transmembrane</keyword>
<evidence type="ECO:0000313" key="4">
    <source>
        <dbReference type="Proteomes" id="UP000294841"/>
    </source>
</evidence>
<evidence type="ECO:0000256" key="1">
    <source>
        <dbReference type="SAM" id="Phobius"/>
    </source>
</evidence>
<keyword evidence="1" id="KW-1133">Transmembrane helix</keyword>
<sequence>MNKNVGGLDRIFRIILGVVLIILTLTQVIDVWGWIGILPLITGIFSRCGLYSLLGVNTCNRERNCGCPFKK</sequence>
<gene>
    <name evidence="3" type="ORF">EV697_102399</name>
</gene>
<dbReference type="InterPro" id="IPR021309">
    <property type="entry name" value="YgaP-like_TM"/>
</dbReference>
<accession>A0A4R2N1V5</accession>
<evidence type="ECO:0000313" key="3">
    <source>
        <dbReference type="EMBL" id="TCP13513.1"/>
    </source>
</evidence>
<proteinExistence type="predicted"/>
<keyword evidence="1" id="KW-0472">Membrane</keyword>
<evidence type="ECO:0000259" key="2">
    <source>
        <dbReference type="Pfam" id="PF11127"/>
    </source>
</evidence>
<reference evidence="3 4" key="1">
    <citation type="submission" date="2019-03" db="EMBL/GenBank/DDBJ databases">
        <title>Genomic Encyclopedia of Type Strains, Phase IV (KMG-IV): sequencing the most valuable type-strain genomes for metagenomic binning, comparative biology and taxonomic classification.</title>
        <authorList>
            <person name="Goeker M."/>
        </authorList>
    </citation>
    <scope>NUCLEOTIDE SEQUENCE [LARGE SCALE GENOMIC DNA]</scope>
    <source>
        <strain evidence="3 4">DSM 28231</strain>
    </source>
</reference>
<dbReference type="Pfam" id="PF11127">
    <property type="entry name" value="YgaP-like_TM"/>
    <property type="match status" value="1"/>
</dbReference>
<protein>
    <submittedName>
        <fullName evidence="3">DUF2892 family protein</fullName>
    </submittedName>
</protein>
<dbReference type="OrthoDB" id="9804804at2"/>
<dbReference type="Proteomes" id="UP000294841">
    <property type="component" value="Unassembled WGS sequence"/>
</dbReference>
<feature type="transmembrane region" description="Helical" evidence="1">
    <location>
        <begin position="35"/>
        <end position="54"/>
    </location>
</feature>